<name>B8CZ80_HALOH</name>
<keyword evidence="2" id="KW-1185">Reference proteome</keyword>
<reference evidence="1 2" key="1">
    <citation type="journal article" date="2009" name="PLoS ONE">
        <title>Genome analysis of the anaerobic thermohalophilic bacterium Halothermothrix orenii.</title>
        <authorList>
            <person name="Mavromatis K."/>
            <person name="Ivanova N."/>
            <person name="Anderson I."/>
            <person name="Lykidis A."/>
            <person name="Hooper S.D."/>
            <person name="Sun H."/>
            <person name="Kunin V."/>
            <person name="Lapidus A."/>
            <person name="Hugenholtz P."/>
            <person name="Patel B."/>
            <person name="Kyrpides N.C."/>
        </authorList>
    </citation>
    <scope>NUCLEOTIDE SEQUENCE [LARGE SCALE GENOMIC DNA]</scope>
    <source>
        <strain evidence="2">H 168 / OCM 544 / DSM 9562</strain>
    </source>
</reference>
<sequence length="192" mass="23960">MYYLLACSYFKLNELEKAEEMFLKVTNLSAYKSKFTLDSFWWLINIYAKTSDKEKKIKYFFKGLKVDPAFYIKYKWPEGAFNKKEEILIYNYFKNIYSEKDYLNVTLYNSLIYLCYRLNKEKEVKDYIEEMKTKYKEELDSYYWEIIFNLWKKRFNKARNIYKEALKKDKNFFKKYTWEEVDDNLLRILKEY</sequence>
<dbReference type="InterPro" id="IPR019734">
    <property type="entry name" value="TPR_rpt"/>
</dbReference>
<dbReference type="KEGG" id="hor:Hore_18500"/>
<dbReference type="Gene3D" id="1.25.40.10">
    <property type="entry name" value="Tetratricopeptide repeat domain"/>
    <property type="match status" value="1"/>
</dbReference>
<dbReference type="InterPro" id="IPR011990">
    <property type="entry name" value="TPR-like_helical_dom_sf"/>
</dbReference>
<dbReference type="eggNOG" id="COG0457">
    <property type="taxonomic scope" value="Bacteria"/>
</dbReference>
<dbReference type="SUPFAM" id="SSF48452">
    <property type="entry name" value="TPR-like"/>
    <property type="match status" value="1"/>
</dbReference>
<gene>
    <name evidence="1" type="ordered locus">Hore_18500</name>
</gene>
<evidence type="ECO:0000313" key="2">
    <source>
        <dbReference type="Proteomes" id="UP000000719"/>
    </source>
</evidence>
<accession>B8CZ80</accession>
<dbReference type="EMBL" id="CP001098">
    <property type="protein sequence ID" value="ACL70599.1"/>
    <property type="molecule type" value="Genomic_DNA"/>
</dbReference>
<protein>
    <submittedName>
        <fullName evidence="1">Pentatricopeptide repeat-containing protein</fullName>
    </submittedName>
</protein>
<dbReference type="STRING" id="373903.Hore_18500"/>
<dbReference type="HOGENOM" id="CLU_1413417_0_0_9"/>
<dbReference type="Pfam" id="PF13181">
    <property type="entry name" value="TPR_8"/>
    <property type="match status" value="1"/>
</dbReference>
<dbReference type="Proteomes" id="UP000000719">
    <property type="component" value="Chromosome"/>
</dbReference>
<organism evidence="1 2">
    <name type="scientific">Halothermothrix orenii (strain H 168 / OCM 544 / DSM 9562)</name>
    <dbReference type="NCBI Taxonomy" id="373903"/>
    <lineage>
        <taxon>Bacteria</taxon>
        <taxon>Bacillati</taxon>
        <taxon>Bacillota</taxon>
        <taxon>Clostridia</taxon>
        <taxon>Halanaerobiales</taxon>
        <taxon>Halothermotrichaceae</taxon>
        <taxon>Halothermothrix</taxon>
    </lineage>
</organism>
<dbReference type="AlphaFoldDB" id="B8CZ80"/>
<evidence type="ECO:0000313" key="1">
    <source>
        <dbReference type="EMBL" id="ACL70599.1"/>
    </source>
</evidence>
<proteinExistence type="predicted"/>